<protein>
    <submittedName>
        <fullName evidence="1">Uncharacterized protein</fullName>
    </submittedName>
</protein>
<gene>
    <name evidence="1" type="ORF">NWP19_18030</name>
</gene>
<evidence type="ECO:0000313" key="2">
    <source>
        <dbReference type="Proteomes" id="UP001159371"/>
    </source>
</evidence>
<name>A0ABT6K8H2_9CYAN</name>
<evidence type="ECO:0000313" key="1">
    <source>
        <dbReference type="EMBL" id="MDH6058622.1"/>
    </source>
</evidence>
<reference evidence="1 2" key="1">
    <citation type="journal article" date="2023" name="J. Phycol.">
        <title>Chrysosporum ovalisporum is synonymous with the true-branching cyanobacterium Umezakia natans (Nostocales/Aphanizomenonaceae).</title>
        <authorList>
            <person name="McGregor G.B."/>
            <person name="Sendall B.C."/>
            <person name="Niiyama Y."/>
            <person name="Tuji A."/>
            <person name="Willis A."/>
        </authorList>
    </citation>
    <scope>NUCLEOTIDE SEQUENCE [LARGE SCALE GENOMIC DNA]</scope>
    <source>
        <strain evidence="1 2">FSS-43</strain>
    </source>
</reference>
<comment type="caution">
    <text evidence="1">The sequence shown here is derived from an EMBL/GenBank/DDBJ whole genome shotgun (WGS) entry which is preliminary data.</text>
</comment>
<sequence>MSTHSDWPVLCRENQELHPSPQLQHHWLFHLSISVYKPWMKNTRGY</sequence>
<dbReference type="EMBL" id="JANQDO010000105">
    <property type="protein sequence ID" value="MDH6058622.1"/>
    <property type="molecule type" value="Genomic_DNA"/>
</dbReference>
<proteinExistence type="predicted"/>
<dbReference type="RefSeq" id="WP_280657644.1">
    <property type="nucleotide sequence ID" value="NZ_JANQDO010000105.1"/>
</dbReference>
<organism evidence="1 2">
    <name type="scientific">Umezakia ovalisporum FSS-43</name>
    <dbReference type="NCBI Taxonomy" id="2740520"/>
    <lineage>
        <taxon>Bacteria</taxon>
        <taxon>Bacillati</taxon>
        <taxon>Cyanobacteriota</taxon>
        <taxon>Cyanophyceae</taxon>
        <taxon>Nostocales</taxon>
        <taxon>Nodulariaceae</taxon>
        <taxon>Umezakia</taxon>
    </lineage>
</organism>
<accession>A0ABT6K8H2</accession>
<dbReference type="Proteomes" id="UP001159371">
    <property type="component" value="Unassembled WGS sequence"/>
</dbReference>
<keyword evidence="2" id="KW-1185">Reference proteome</keyword>